<dbReference type="STRING" id="946122.A0A0C2XDY4"/>
<gene>
    <name evidence="2" type="ORF">M378DRAFT_9710</name>
</gene>
<reference evidence="2 3" key="1">
    <citation type="submission" date="2014-04" db="EMBL/GenBank/DDBJ databases">
        <title>Evolutionary Origins and Diversification of the Mycorrhizal Mutualists.</title>
        <authorList>
            <consortium name="DOE Joint Genome Institute"/>
            <consortium name="Mycorrhizal Genomics Consortium"/>
            <person name="Kohler A."/>
            <person name="Kuo A."/>
            <person name="Nagy L.G."/>
            <person name="Floudas D."/>
            <person name="Copeland A."/>
            <person name="Barry K.W."/>
            <person name="Cichocki N."/>
            <person name="Veneault-Fourrey C."/>
            <person name="LaButti K."/>
            <person name="Lindquist E.A."/>
            <person name="Lipzen A."/>
            <person name="Lundell T."/>
            <person name="Morin E."/>
            <person name="Murat C."/>
            <person name="Riley R."/>
            <person name="Ohm R."/>
            <person name="Sun H."/>
            <person name="Tunlid A."/>
            <person name="Henrissat B."/>
            <person name="Grigoriev I.V."/>
            <person name="Hibbett D.S."/>
            <person name="Martin F."/>
        </authorList>
    </citation>
    <scope>NUCLEOTIDE SEQUENCE [LARGE SCALE GENOMIC DNA]</scope>
    <source>
        <strain evidence="2 3">Koide BX008</strain>
    </source>
</reference>
<feature type="compositionally biased region" description="Polar residues" evidence="1">
    <location>
        <begin position="18"/>
        <end position="30"/>
    </location>
</feature>
<dbReference type="AlphaFoldDB" id="A0A0C2XDY4"/>
<feature type="region of interest" description="Disordered" evidence="1">
    <location>
        <begin position="1"/>
        <end position="53"/>
    </location>
</feature>
<feature type="region of interest" description="Disordered" evidence="1">
    <location>
        <begin position="86"/>
        <end position="217"/>
    </location>
</feature>
<name>A0A0C2XDY4_AMAMK</name>
<feature type="compositionally biased region" description="Low complexity" evidence="1">
    <location>
        <begin position="113"/>
        <end position="126"/>
    </location>
</feature>
<feature type="compositionally biased region" description="Polar residues" evidence="1">
    <location>
        <begin position="174"/>
        <end position="197"/>
    </location>
</feature>
<protein>
    <submittedName>
        <fullName evidence="2">Uncharacterized protein</fullName>
    </submittedName>
</protein>
<keyword evidence="3" id="KW-1185">Reference proteome</keyword>
<evidence type="ECO:0000313" key="3">
    <source>
        <dbReference type="Proteomes" id="UP000054549"/>
    </source>
</evidence>
<feature type="compositionally biased region" description="Basic and acidic residues" evidence="1">
    <location>
        <begin position="148"/>
        <end position="157"/>
    </location>
</feature>
<dbReference type="InParanoid" id="A0A0C2XDY4"/>
<dbReference type="EMBL" id="KN818233">
    <property type="protein sequence ID" value="KIL67038.1"/>
    <property type="molecule type" value="Genomic_DNA"/>
</dbReference>
<evidence type="ECO:0000256" key="1">
    <source>
        <dbReference type="SAM" id="MobiDB-lite"/>
    </source>
</evidence>
<evidence type="ECO:0000313" key="2">
    <source>
        <dbReference type="EMBL" id="KIL67038.1"/>
    </source>
</evidence>
<proteinExistence type="predicted"/>
<organism evidence="2 3">
    <name type="scientific">Amanita muscaria (strain Koide BX008)</name>
    <dbReference type="NCBI Taxonomy" id="946122"/>
    <lineage>
        <taxon>Eukaryota</taxon>
        <taxon>Fungi</taxon>
        <taxon>Dikarya</taxon>
        <taxon>Basidiomycota</taxon>
        <taxon>Agaricomycotina</taxon>
        <taxon>Agaricomycetes</taxon>
        <taxon>Agaricomycetidae</taxon>
        <taxon>Agaricales</taxon>
        <taxon>Pluteineae</taxon>
        <taxon>Amanitaceae</taxon>
        <taxon>Amanita</taxon>
    </lineage>
</organism>
<sequence length="217" mass="21978">MQSTDQPKIERPLPPTPETSAGTDTGEAQSTRTATGETETTKPSAKQPGVGVSVGQKIKGAAHIIHGAGEEFRGSVLGAFDTMRGRDVSKTEAGQISGKGKEEIRKGREVLKPAKTGAAPAAEAQGGETGVPPQREGTAAAGTGPGKDVSRAEEAETKTGAAPGQYQAPYGVRDNQSAPGNVAASQAEGQGIGQQTREGGPLASEHGPPPYTTAQQS</sequence>
<feature type="compositionally biased region" description="Basic and acidic residues" evidence="1">
    <location>
        <begin position="99"/>
        <end position="112"/>
    </location>
</feature>
<accession>A0A0C2XDY4</accession>
<dbReference type="OrthoDB" id="2590867at2759"/>
<dbReference type="HOGENOM" id="CLU_1271987_0_0_1"/>
<dbReference type="Proteomes" id="UP000054549">
    <property type="component" value="Unassembled WGS sequence"/>
</dbReference>